<evidence type="ECO:0000313" key="2">
    <source>
        <dbReference type="Proteomes" id="UP000271098"/>
    </source>
</evidence>
<gene>
    <name evidence="1" type="ORF">GPUH_LOCUS5191</name>
</gene>
<organism evidence="3">
    <name type="scientific">Gongylonema pulchrum</name>
    <dbReference type="NCBI Taxonomy" id="637853"/>
    <lineage>
        <taxon>Eukaryota</taxon>
        <taxon>Metazoa</taxon>
        <taxon>Ecdysozoa</taxon>
        <taxon>Nematoda</taxon>
        <taxon>Chromadorea</taxon>
        <taxon>Rhabditida</taxon>
        <taxon>Spirurina</taxon>
        <taxon>Spiruromorpha</taxon>
        <taxon>Spiruroidea</taxon>
        <taxon>Gongylonematidae</taxon>
        <taxon>Gongylonema</taxon>
    </lineage>
</organism>
<evidence type="ECO:0000313" key="1">
    <source>
        <dbReference type="EMBL" id="VDK49583.1"/>
    </source>
</evidence>
<sequence length="107" mass="12184">MERKYRRCGGQQMETRSGTALSICEDFPITLPTPDYHTDCSDRLNYGTVKKVLTNAQIGIRKIIKIRSIINALHLNTNRCRTSPVMQHFDVSLSPSESPKQPTYTEI</sequence>
<keyword evidence="2" id="KW-1185">Reference proteome</keyword>
<name>A0A183D900_9BILA</name>
<protein>
    <submittedName>
        <fullName evidence="1 3">Uncharacterized protein</fullName>
    </submittedName>
</protein>
<reference evidence="1 2" key="2">
    <citation type="submission" date="2018-11" db="EMBL/GenBank/DDBJ databases">
        <authorList>
            <consortium name="Pathogen Informatics"/>
        </authorList>
    </citation>
    <scope>NUCLEOTIDE SEQUENCE [LARGE SCALE GENOMIC DNA]</scope>
</reference>
<evidence type="ECO:0000313" key="3">
    <source>
        <dbReference type="WBParaSite" id="GPUH_0000519801-mRNA-1"/>
    </source>
</evidence>
<reference evidence="3" key="1">
    <citation type="submission" date="2016-06" db="UniProtKB">
        <authorList>
            <consortium name="WormBaseParasite"/>
        </authorList>
    </citation>
    <scope>IDENTIFICATION</scope>
</reference>
<dbReference type="AlphaFoldDB" id="A0A183D900"/>
<dbReference type="EMBL" id="UYRT01010694">
    <property type="protein sequence ID" value="VDK49583.1"/>
    <property type="molecule type" value="Genomic_DNA"/>
</dbReference>
<dbReference type="WBParaSite" id="GPUH_0000519801-mRNA-1">
    <property type="protein sequence ID" value="GPUH_0000519801-mRNA-1"/>
    <property type="gene ID" value="GPUH_0000519801"/>
</dbReference>
<dbReference type="Proteomes" id="UP000271098">
    <property type="component" value="Unassembled WGS sequence"/>
</dbReference>
<proteinExistence type="predicted"/>
<accession>A0A183D900</accession>